<keyword evidence="2" id="KW-1133">Transmembrane helix</keyword>
<keyword evidence="4" id="KW-1185">Reference proteome</keyword>
<dbReference type="OrthoDB" id="9815959at2"/>
<dbReference type="Proteomes" id="UP000014227">
    <property type="component" value="Chromosome I"/>
</dbReference>
<protein>
    <recommendedName>
        <fullName evidence="5">GYF domain-containing protein</fullName>
    </recommendedName>
</protein>
<dbReference type="HOGENOM" id="CLU_1213060_0_0_0"/>
<keyword evidence="2" id="KW-0472">Membrane</keyword>
<feature type="transmembrane region" description="Helical" evidence="2">
    <location>
        <begin position="154"/>
        <end position="176"/>
    </location>
</feature>
<feature type="region of interest" description="Disordered" evidence="1">
    <location>
        <begin position="58"/>
        <end position="79"/>
    </location>
</feature>
<dbReference type="Pfam" id="PF10947">
    <property type="entry name" value="DUF2628"/>
    <property type="match status" value="1"/>
</dbReference>
<dbReference type="InParanoid" id="S0EYB0"/>
<sequence length="228" mass="24862">MAQYYVLAQDGNRYGPADIPTLQQWIDENRILPTTMLEDASTGQQLPASALSELRFPTAMPQPTMPSQPTVEATPPTPSAGPIYGRGVQVGYSQPVTAQNTSGMRADVPPEIEALKWNWGAFGCGCLWLLFHGLVLAGIGLFCLNVLLGSMSSVLGNVGAGIGWLIGFGISIWLGLNGHKLAWRYNRYESVDDYFRREQVWTILGFIGFALSLITLVFGILVRLSLGR</sequence>
<evidence type="ECO:0000313" key="3">
    <source>
        <dbReference type="EMBL" id="CCW36699.1"/>
    </source>
</evidence>
<dbReference type="PATRIC" id="fig|1303518.3.peg.3019"/>
<evidence type="ECO:0000256" key="1">
    <source>
        <dbReference type="SAM" id="MobiDB-lite"/>
    </source>
</evidence>
<feature type="transmembrane region" description="Helical" evidence="2">
    <location>
        <begin position="119"/>
        <end position="147"/>
    </location>
</feature>
<feature type="transmembrane region" description="Helical" evidence="2">
    <location>
        <begin position="200"/>
        <end position="222"/>
    </location>
</feature>
<dbReference type="RefSeq" id="WP_016484203.1">
    <property type="nucleotide sequence ID" value="NC_021487.1"/>
</dbReference>
<gene>
    <name evidence="3" type="ORF">CCALI_02914</name>
</gene>
<evidence type="ECO:0008006" key="5">
    <source>
        <dbReference type="Google" id="ProtNLM"/>
    </source>
</evidence>
<evidence type="ECO:0000256" key="2">
    <source>
        <dbReference type="SAM" id="Phobius"/>
    </source>
</evidence>
<reference evidence="4" key="1">
    <citation type="submission" date="2013-03" db="EMBL/GenBank/DDBJ databases">
        <title>Genome sequence of Chthonomonas calidirosea, the first sequenced genome from the Armatimonadetes phylum (formally candidate division OP10).</title>
        <authorList>
            <person name="Lee K.C.Y."/>
            <person name="Morgan X.C."/>
            <person name="Dunfield P.F."/>
            <person name="Tamas I."/>
            <person name="Houghton K.M."/>
            <person name="Vyssotski M."/>
            <person name="Ryan J.L.J."/>
            <person name="Lagutin K."/>
            <person name="McDonald I.R."/>
            <person name="Stott M.B."/>
        </authorList>
    </citation>
    <scope>NUCLEOTIDE SEQUENCE [LARGE SCALE GENOMIC DNA]</scope>
    <source>
        <strain evidence="4">DSM 23976 / ICMP 18418 / T49</strain>
    </source>
</reference>
<organism evidence="3 4">
    <name type="scientific">Chthonomonas calidirosea (strain DSM 23976 / ICMP 18418 / T49)</name>
    <dbReference type="NCBI Taxonomy" id="1303518"/>
    <lineage>
        <taxon>Bacteria</taxon>
        <taxon>Bacillati</taxon>
        <taxon>Armatimonadota</taxon>
        <taxon>Chthonomonadia</taxon>
        <taxon>Chthonomonadales</taxon>
        <taxon>Chthonomonadaceae</taxon>
        <taxon>Chthonomonas</taxon>
    </lineage>
</organism>
<keyword evidence="2" id="KW-0812">Transmembrane</keyword>
<dbReference type="KEGG" id="ccz:CCALI_02914"/>
<accession>S0EYB0</accession>
<dbReference type="InterPro" id="IPR024399">
    <property type="entry name" value="DUF2628"/>
</dbReference>
<proteinExistence type="predicted"/>
<dbReference type="EMBL" id="HF951689">
    <property type="protein sequence ID" value="CCW36699.1"/>
    <property type="molecule type" value="Genomic_DNA"/>
</dbReference>
<name>S0EYB0_CHTCT</name>
<evidence type="ECO:0000313" key="4">
    <source>
        <dbReference type="Proteomes" id="UP000014227"/>
    </source>
</evidence>
<dbReference type="AlphaFoldDB" id="S0EYB0"/>